<proteinExistence type="predicted"/>
<dbReference type="PANTHER" id="PTHR42852">
    <property type="entry name" value="THIOL:DISULFIDE INTERCHANGE PROTEIN DSBE"/>
    <property type="match status" value="1"/>
</dbReference>
<reference evidence="8" key="1">
    <citation type="submission" date="2016-10" db="EMBL/GenBank/DDBJ databases">
        <authorList>
            <person name="Varghese N."/>
            <person name="Submissions S."/>
        </authorList>
    </citation>
    <scope>NUCLEOTIDE SEQUENCE [LARGE SCALE GENOMIC DNA]</scope>
    <source>
        <strain evidence="8">DSM 18610</strain>
    </source>
</reference>
<evidence type="ECO:0000256" key="4">
    <source>
        <dbReference type="ARBA" id="ARBA00023284"/>
    </source>
</evidence>
<dbReference type="SUPFAM" id="SSF52833">
    <property type="entry name" value="Thioredoxin-like"/>
    <property type="match status" value="1"/>
</dbReference>
<dbReference type="Proteomes" id="UP000199572">
    <property type="component" value="Unassembled WGS sequence"/>
</dbReference>
<dbReference type="AlphaFoldDB" id="A0A1H9IXB8"/>
<dbReference type="Gene3D" id="3.40.30.10">
    <property type="entry name" value="Glutaredoxin"/>
    <property type="match status" value="1"/>
</dbReference>
<evidence type="ECO:0000256" key="3">
    <source>
        <dbReference type="ARBA" id="ARBA00023157"/>
    </source>
</evidence>
<evidence type="ECO:0000256" key="5">
    <source>
        <dbReference type="SAM" id="SignalP"/>
    </source>
</evidence>
<dbReference type="InterPro" id="IPR013740">
    <property type="entry name" value="Redoxin"/>
</dbReference>
<dbReference type="PANTHER" id="PTHR42852:SF6">
    <property type="entry name" value="THIOL:DISULFIDE INTERCHANGE PROTEIN DSBE"/>
    <property type="match status" value="1"/>
</dbReference>
<keyword evidence="4" id="KW-0676">Redox-active center</keyword>
<sequence length="464" mass="52194">MKPMKMKKLLSAGLLCLASLSTMAQLPVEIKGLLKKKRLTNVKLFKVKEGKAVEMANSVPGTKGQFGFLFYPEYEGLYLIGTGNEGSPNDNYKFYFKGGEELSVSLLDSSYVLTGKKNSKENRVLTQWHDLTNPLEQKAINFMKVQSTFVDYFPEQEEIVAKTKTFLNGKATGNAKFDQEIKKIMAWDLASYATNFLNTPRSAHPSVEEYSNFYSTIKAEDFTKNTASVYNYPYGFRTLTGIIGLNMRQQGKAYKRGPEGVDLFVSFVPNDTLKGDLILDNAAGYKTITDFENLMKGREKYILTASQKMRSANIMNPLLTYKPGTDAFSFAYDDKDGKKVTMASLKGKVVLVDVWATWCSPCRAEIPYLKKLEEEMKGTDVQIISLSTDAVKDKEKWLKMIKDENLGGMQLFAGGPDNEFSKYYKVNTIPRFLVFDKQGKIVTIDSPRPSNPELKALLQKTLAN</sequence>
<evidence type="ECO:0000313" key="7">
    <source>
        <dbReference type="EMBL" id="SEQ79234.1"/>
    </source>
</evidence>
<dbReference type="GO" id="GO:0016491">
    <property type="term" value="F:oxidoreductase activity"/>
    <property type="evidence" value="ECO:0007669"/>
    <property type="project" value="InterPro"/>
</dbReference>
<dbReference type="STRING" id="390241.SAMN04488023_101130"/>
<dbReference type="GO" id="GO:0016853">
    <property type="term" value="F:isomerase activity"/>
    <property type="evidence" value="ECO:0007669"/>
    <property type="project" value="UniProtKB-KW"/>
</dbReference>
<dbReference type="GO" id="GO:0030313">
    <property type="term" value="C:cell envelope"/>
    <property type="evidence" value="ECO:0007669"/>
    <property type="project" value="UniProtKB-SubCell"/>
</dbReference>
<evidence type="ECO:0000313" key="8">
    <source>
        <dbReference type="Proteomes" id="UP000199572"/>
    </source>
</evidence>
<keyword evidence="8" id="KW-1185">Reference proteome</keyword>
<evidence type="ECO:0000256" key="2">
    <source>
        <dbReference type="ARBA" id="ARBA00022748"/>
    </source>
</evidence>
<dbReference type="GO" id="GO:0017004">
    <property type="term" value="P:cytochrome complex assembly"/>
    <property type="evidence" value="ECO:0007669"/>
    <property type="project" value="UniProtKB-KW"/>
</dbReference>
<accession>A0A1H9IXB8</accession>
<protein>
    <submittedName>
        <fullName evidence="7">Thiol-disulfide isomerase or thioredoxin</fullName>
    </submittedName>
</protein>
<organism evidence="7 8">
    <name type="scientific">Pedobacter rhizosphaerae</name>
    <dbReference type="NCBI Taxonomy" id="390241"/>
    <lineage>
        <taxon>Bacteria</taxon>
        <taxon>Pseudomonadati</taxon>
        <taxon>Bacteroidota</taxon>
        <taxon>Sphingobacteriia</taxon>
        <taxon>Sphingobacteriales</taxon>
        <taxon>Sphingobacteriaceae</taxon>
        <taxon>Pedobacter</taxon>
    </lineage>
</organism>
<feature type="domain" description="Thioredoxin" evidence="6">
    <location>
        <begin position="321"/>
        <end position="463"/>
    </location>
</feature>
<keyword evidence="7" id="KW-0413">Isomerase</keyword>
<keyword evidence="3" id="KW-1015">Disulfide bond</keyword>
<comment type="subcellular location">
    <subcellularLocation>
        <location evidence="1">Cell envelope</location>
    </subcellularLocation>
</comment>
<dbReference type="EMBL" id="FOGG01000001">
    <property type="protein sequence ID" value="SEQ79234.1"/>
    <property type="molecule type" value="Genomic_DNA"/>
</dbReference>
<dbReference type="InterPro" id="IPR036249">
    <property type="entry name" value="Thioredoxin-like_sf"/>
</dbReference>
<name>A0A1H9IXB8_9SPHI</name>
<feature type="chain" id="PRO_5011565678" evidence="5">
    <location>
        <begin position="25"/>
        <end position="464"/>
    </location>
</feature>
<keyword evidence="2" id="KW-0201">Cytochrome c-type biogenesis</keyword>
<dbReference type="InterPro" id="IPR013766">
    <property type="entry name" value="Thioredoxin_domain"/>
</dbReference>
<keyword evidence="5" id="KW-0732">Signal</keyword>
<dbReference type="CDD" id="cd02966">
    <property type="entry name" value="TlpA_like_family"/>
    <property type="match status" value="1"/>
</dbReference>
<gene>
    <name evidence="7" type="ORF">SAMN04488023_101130</name>
</gene>
<evidence type="ECO:0000259" key="6">
    <source>
        <dbReference type="PROSITE" id="PS51352"/>
    </source>
</evidence>
<evidence type="ECO:0000256" key="1">
    <source>
        <dbReference type="ARBA" id="ARBA00004196"/>
    </source>
</evidence>
<dbReference type="PROSITE" id="PS51352">
    <property type="entry name" value="THIOREDOXIN_2"/>
    <property type="match status" value="1"/>
</dbReference>
<dbReference type="Pfam" id="PF08534">
    <property type="entry name" value="Redoxin"/>
    <property type="match status" value="1"/>
</dbReference>
<dbReference type="InterPro" id="IPR050553">
    <property type="entry name" value="Thioredoxin_ResA/DsbE_sf"/>
</dbReference>
<feature type="signal peptide" evidence="5">
    <location>
        <begin position="1"/>
        <end position="24"/>
    </location>
</feature>